<evidence type="ECO:0000313" key="1">
    <source>
        <dbReference type="EMBL" id="EIM31404.1"/>
    </source>
</evidence>
<accession>I4Z5B2</accession>
<keyword evidence="2" id="KW-1185">Reference proteome</keyword>
<dbReference type="AlphaFoldDB" id="I4Z5B2"/>
<evidence type="ECO:0000313" key="2">
    <source>
        <dbReference type="Proteomes" id="UP000053899"/>
    </source>
</evidence>
<dbReference type="HOGENOM" id="CLU_3345345_0_0_4"/>
<sequence>MEVNVHAQMSFERSFVSYAVADIYVNRICCYFDWRMG</sequence>
<reference evidence="1 2" key="1">
    <citation type="submission" date="2012-04" db="EMBL/GenBank/DDBJ databases">
        <title>Improved High-Quality Draft sequence of Leptothrix ochracea L12.</title>
        <authorList>
            <consortium name="US DOE Joint Genome Institute"/>
            <person name="Lucas S."/>
            <person name="Han J."/>
            <person name="Lapidus A."/>
            <person name="Cheng J.-F."/>
            <person name="Goodwin L."/>
            <person name="Pitluck S."/>
            <person name="Peters L."/>
            <person name="Zeytun A."/>
            <person name="Detter J.C."/>
            <person name="Han C."/>
            <person name="Tapia R."/>
            <person name="Land M."/>
            <person name="Hauser L."/>
            <person name="Kyrpides N."/>
            <person name="Ivanova N."/>
            <person name="Pagani I."/>
            <person name="Stepanauskas R."/>
            <person name="Masland D."/>
            <person name="Poulton N."/>
            <person name="Emerson D."/>
            <person name="Fleming E."/>
            <person name="Woyke T."/>
        </authorList>
    </citation>
    <scope>NUCLEOTIDE SEQUENCE [LARGE SCALE GENOMIC DNA]</scope>
    <source>
        <strain evidence="1 2">L12</strain>
    </source>
</reference>
<gene>
    <name evidence="1" type="ORF">LepocDRAFT_00001320</name>
</gene>
<organism evidence="1 2">
    <name type="scientific">Leptothrix ochracea L12</name>
    <dbReference type="NCBI Taxonomy" id="735332"/>
    <lineage>
        <taxon>Bacteria</taxon>
        <taxon>Pseudomonadati</taxon>
        <taxon>Pseudomonadota</taxon>
        <taxon>Betaproteobacteria</taxon>
        <taxon>Burkholderiales</taxon>
        <taxon>Sphaerotilaceae</taxon>
        <taxon>Leptothrix</taxon>
    </lineage>
</organism>
<dbReference type="EMBL" id="JH660686">
    <property type="protein sequence ID" value="EIM31404.1"/>
    <property type="molecule type" value="Genomic_DNA"/>
</dbReference>
<name>I4Z5B2_9BURK</name>
<proteinExistence type="predicted"/>
<dbReference type="Proteomes" id="UP000053899">
    <property type="component" value="Unassembled WGS sequence"/>
</dbReference>
<protein>
    <submittedName>
        <fullName evidence="1">Uncharacterized protein</fullName>
    </submittedName>
</protein>